<dbReference type="RefSeq" id="WP_098151625.1">
    <property type="nucleotide sequence ID" value="NZ_CP065596.1"/>
</dbReference>
<dbReference type="Pfam" id="PF13458">
    <property type="entry name" value="Peripla_BP_6"/>
    <property type="match status" value="1"/>
</dbReference>
<comment type="caution">
    <text evidence="5">The sequence shown here is derived from an EMBL/GenBank/DDBJ whole genome shotgun (WGS) entry which is preliminary data.</text>
</comment>
<feature type="chain" id="PRO_5013128897" evidence="3">
    <location>
        <begin position="28"/>
        <end position="400"/>
    </location>
</feature>
<accession>A0A2A7SDC1</accession>
<gene>
    <name evidence="5" type="ORF">CRM94_04890</name>
</gene>
<evidence type="ECO:0000256" key="1">
    <source>
        <dbReference type="ARBA" id="ARBA00010062"/>
    </source>
</evidence>
<evidence type="ECO:0000259" key="4">
    <source>
        <dbReference type="Pfam" id="PF13458"/>
    </source>
</evidence>
<comment type="similarity">
    <text evidence="1">Belongs to the leucine-binding protein family.</text>
</comment>
<protein>
    <submittedName>
        <fullName evidence="5">Branched chain amino acid ABC transporter substrate-binding protein</fullName>
    </submittedName>
</protein>
<evidence type="ECO:0000313" key="6">
    <source>
        <dbReference type="Proteomes" id="UP000220629"/>
    </source>
</evidence>
<dbReference type="EMBL" id="PDDY01000001">
    <property type="protein sequence ID" value="PEH41546.1"/>
    <property type="molecule type" value="Genomic_DNA"/>
</dbReference>
<proteinExistence type="inferred from homology"/>
<dbReference type="InterPro" id="IPR028082">
    <property type="entry name" value="Peripla_BP_I"/>
</dbReference>
<evidence type="ECO:0000256" key="3">
    <source>
        <dbReference type="SAM" id="SignalP"/>
    </source>
</evidence>
<dbReference type="PANTHER" id="PTHR47151:SF2">
    <property type="entry name" value="AMINO ACID BINDING PROTEIN"/>
    <property type="match status" value="1"/>
</dbReference>
<feature type="domain" description="Leucine-binding protein" evidence="4">
    <location>
        <begin position="40"/>
        <end position="380"/>
    </location>
</feature>
<dbReference type="Gene3D" id="3.40.50.2300">
    <property type="match status" value="2"/>
</dbReference>
<evidence type="ECO:0000256" key="2">
    <source>
        <dbReference type="ARBA" id="ARBA00022729"/>
    </source>
</evidence>
<sequence length="400" mass="41630">MKKIVPLAGAAFAVSAAALALSFSAPAARAAQAADAPQTVLIGLAAPLTGPSARIGKDLQNGAQLALDDANRRHPTIDGKPVVYKLVAVDDQSDPRTAVTVAQDLVEQHVIGVVGHWNTGCSVPAARVYRDAGIPEIAPASTGHQYTQQGYATAFRIMGHDDTGGAYTGAYAVKTLHARRIAVLDDRTSFGSGLADQFVKGVEANGGTIVDRQYVTDKTTDFSGVLTAIKSKRPDLVFFGGLDAQAAPIARRMHQLGIDATLLGAGGFVSQTFLSLAGKDGEGVTALEPGRPLAKMPGGPAFDAQYRARYHAPIELHAPFAYDAAATLIAVAEQSKSTDPAKLVAALHKVDRQGVTGRIAFDEQGNLKDPAYTIYRVQGGKWNVMDVLGGGSGAGTQAAH</sequence>
<dbReference type="Proteomes" id="UP000220629">
    <property type="component" value="Unassembled WGS sequence"/>
</dbReference>
<evidence type="ECO:0000313" key="5">
    <source>
        <dbReference type="EMBL" id="PEH41546.1"/>
    </source>
</evidence>
<dbReference type="AlphaFoldDB" id="A0A2A7SDC1"/>
<dbReference type="SUPFAM" id="SSF53822">
    <property type="entry name" value="Periplasmic binding protein-like I"/>
    <property type="match status" value="1"/>
</dbReference>
<keyword evidence="2 3" id="KW-0732">Signal</keyword>
<name>A0A2A7SDC1_BURGA</name>
<dbReference type="InterPro" id="IPR028081">
    <property type="entry name" value="Leu-bd"/>
</dbReference>
<feature type="signal peptide" evidence="3">
    <location>
        <begin position="1"/>
        <end position="27"/>
    </location>
</feature>
<dbReference type="PANTHER" id="PTHR47151">
    <property type="entry name" value="LEU/ILE/VAL-BINDING ABC TRANSPORTER SUBUNIT"/>
    <property type="match status" value="1"/>
</dbReference>
<dbReference type="CDD" id="cd06342">
    <property type="entry name" value="PBP1_ABC_LIVBP-like"/>
    <property type="match status" value="1"/>
</dbReference>
<reference evidence="6" key="1">
    <citation type="submission" date="2017-09" db="EMBL/GenBank/DDBJ databases">
        <title>FDA dAtabase for Regulatory Grade micrObial Sequences (FDA-ARGOS): Supporting development and validation of Infectious Disease Dx tests.</title>
        <authorList>
            <person name="Minogue T."/>
            <person name="Wolcott M."/>
            <person name="Wasieloski L."/>
            <person name="Aguilar W."/>
            <person name="Moore D."/>
            <person name="Tallon L."/>
            <person name="Sadzewicz L."/>
            <person name="Ott S."/>
            <person name="Zhao X."/>
            <person name="Nagaraj S."/>
            <person name="Vavikolanu K."/>
            <person name="Aluvathingal J."/>
            <person name="Nadendla S."/>
            <person name="Sichtig H."/>
        </authorList>
    </citation>
    <scope>NUCLEOTIDE SEQUENCE [LARGE SCALE GENOMIC DNA]</scope>
    <source>
        <strain evidence="6">FDAARGOS_390</strain>
    </source>
</reference>
<organism evidence="5 6">
    <name type="scientific">Burkholderia gladioli</name>
    <name type="common">Pseudomonas marginata</name>
    <name type="synonym">Phytomonas marginata</name>
    <dbReference type="NCBI Taxonomy" id="28095"/>
    <lineage>
        <taxon>Bacteria</taxon>
        <taxon>Pseudomonadati</taxon>
        <taxon>Pseudomonadota</taxon>
        <taxon>Betaproteobacteria</taxon>
        <taxon>Burkholderiales</taxon>
        <taxon>Burkholderiaceae</taxon>
        <taxon>Burkholderia</taxon>
    </lineage>
</organism>